<feature type="compositionally biased region" description="Basic and acidic residues" evidence="1">
    <location>
        <begin position="106"/>
        <end position="118"/>
    </location>
</feature>
<name>A0A1V6YMR3_PENNA</name>
<dbReference type="AlphaFoldDB" id="A0A1V6YMR3"/>
<protein>
    <submittedName>
        <fullName evidence="2">Uncharacterized protein</fullName>
    </submittedName>
</protein>
<organism evidence="2 3">
    <name type="scientific">Penicillium nalgiovense</name>
    <dbReference type="NCBI Taxonomy" id="60175"/>
    <lineage>
        <taxon>Eukaryota</taxon>
        <taxon>Fungi</taxon>
        <taxon>Dikarya</taxon>
        <taxon>Ascomycota</taxon>
        <taxon>Pezizomycotina</taxon>
        <taxon>Eurotiomycetes</taxon>
        <taxon>Eurotiomycetidae</taxon>
        <taxon>Eurotiales</taxon>
        <taxon>Aspergillaceae</taxon>
        <taxon>Penicillium</taxon>
    </lineage>
</organism>
<evidence type="ECO:0000313" key="2">
    <source>
        <dbReference type="EMBL" id="OQE88598.1"/>
    </source>
</evidence>
<comment type="caution">
    <text evidence="2">The sequence shown here is derived from an EMBL/GenBank/DDBJ whole genome shotgun (WGS) entry which is preliminary data.</text>
</comment>
<dbReference type="Proteomes" id="UP000191691">
    <property type="component" value="Unassembled WGS sequence"/>
</dbReference>
<evidence type="ECO:0000256" key="1">
    <source>
        <dbReference type="SAM" id="MobiDB-lite"/>
    </source>
</evidence>
<evidence type="ECO:0000313" key="3">
    <source>
        <dbReference type="Proteomes" id="UP000191691"/>
    </source>
</evidence>
<accession>A0A1V6YMR3</accession>
<sequence length="282" mass="31051">MSHTAHVNATAGTERGTLNVTSHDAFSQVIVQVINQVDQEGIPPSAARDVRVAELIARAVQAQVSQDFNARGDSALGDSARGDSARGSRAHASRVRGQGRGNGRGGRPDLTRRAERTRRGGGSYYPAHEAERTRRRGGSYYPAREAERTRRRGGSYYPARQAERARRRGGSYYPAREAERTRRRGGSYYPARQAERARRRGGSYYRAREAGRIARDRRGGRGAVNGVPRQAPHAHAANYGPQWWTQAQAGQDEMTGKNDLLLSLPASFNLQCIIGPLDSISW</sequence>
<reference evidence="3" key="1">
    <citation type="journal article" date="2017" name="Nat. Microbiol.">
        <title>Global analysis of biosynthetic gene clusters reveals vast potential of secondary metabolite production in Penicillium species.</title>
        <authorList>
            <person name="Nielsen J.C."/>
            <person name="Grijseels S."/>
            <person name="Prigent S."/>
            <person name="Ji B."/>
            <person name="Dainat J."/>
            <person name="Nielsen K.F."/>
            <person name="Frisvad J.C."/>
            <person name="Workman M."/>
            <person name="Nielsen J."/>
        </authorList>
    </citation>
    <scope>NUCLEOTIDE SEQUENCE [LARGE SCALE GENOMIC DNA]</scope>
    <source>
        <strain evidence="3">IBT 13039</strain>
    </source>
</reference>
<feature type="region of interest" description="Disordered" evidence="1">
    <location>
        <begin position="71"/>
        <end position="186"/>
    </location>
</feature>
<dbReference type="EMBL" id="MOOB01000016">
    <property type="protein sequence ID" value="OQE88598.1"/>
    <property type="molecule type" value="Genomic_DNA"/>
</dbReference>
<gene>
    <name evidence="2" type="ORF">PENNAL_c0016G05299</name>
</gene>
<proteinExistence type="predicted"/>
<keyword evidence="3" id="KW-1185">Reference proteome</keyword>